<evidence type="ECO:0000313" key="2">
    <source>
        <dbReference type="Proteomes" id="UP000323824"/>
    </source>
</evidence>
<proteinExistence type="predicted"/>
<accession>A0A5C1Q5M3</accession>
<reference evidence="1 2" key="2">
    <citation type="submission" date="2019-09" db="EMBL/GenBank/DDBJ databases">
        <title>Complete Genome Sequence and Methylome Analysis of free living Spirochaetas.</title>
        <authorList>
            <person name="Leshcheva N."/>
            <person name="Mikheeva N."/>
        </authorList>
    </citation>
    <scope>NUCLEOTIDE SEQUENCE [LARGE SCALE GENOMIC DNA]</scope>
    <source>
        <strain evidence="1 2">P</strain>
    </source>
</reference>
<sequence length="223" mass="26720">MIIHDKSFAINFLNKVSYYRFVGYALHFEKFENRKRTHRYKPETSFENVVDLYNFDDKLRTILFDAITHIEVAFRTQLNLHMSLNSKDSHWPLSKKHVNAQFKHDKFLSDVEREINRSNEIFIKSYLRKYSEPTLPASWMLIEIISFGSWSKIYKSLENKDIKKDIANYFEIKPFLLESWIQSITTVRNICAHHGRLWNSSLTIKPSITNNMQKTYDTKQRKK</sequence>
<dbReference type="Proteomes" id="UP000323824">
    <property type="component" value="Chromosome"/>
</dbReference>
<dbReference type="InterPro" id="IPR011664">
    <property type="entry name" value="Abi_system_AbiD/AbiF-like"/>
</dbReference>
<dbReference type="RefSeq" id="WP_149566612.1">
    <property type="nucleotide sequence ID" value="NZ_CP035807.1"/>
</dbReference>
<name>A0A5C1Q5M3_9SPIO</name>
<dbReference type="AlphaFoldDB" id="A0A5C1Q5M3"/>
<dbReference type="OrthoDB" id="5363652at2"/>
<keyword evidence="2" id="KW-1185">Reference proteome</keyword>
<organism evidence="1 2">
    <name type="scientific">Thiospirochaeta perfilievii</name>
    <dbReference type="NCBI Taxonomy" id="252967"/>
    <lineage>
        <taxon>Bacteria</taxon>
        <taxon>Pseudomonadati</taxon>
        <taxon>Spirochaetota</taxon>
        <taxon>Spirochaetia</taxon>
        <taxon>Spirochaetales</taxon>
        <taxon>Spirochaetaceae</taxon>
        <taxon>Thiospirochaeta</taxon>
    </lineage>
</organism>
<protein>
    <submittedName>
        <fullName evidence="1">Abi family protein</fullName>
    </submittedName>
</protein>
<gene>
    <name evidence="1" type="ORF">EW093_01070</name>
</gene>
<dbReference type="KEGG" id="sper:EW093_01070"/>
<dbReference type="EMBL" id="CP035807">
    <property type="protein sequence ID" value="QEN03353.1"/>
    <property type="molecule type" value="Genomic_DNA"/>
</dbReference>
<dbReference type="Pfam" id="PF07751">
    <property type="entry name" value="Abi_2"/>
    <property type="match status" value="1"/>
</dbReference>
<reference evidence="1 2" key="1">
    <citation type="submission" date="2019-02" db="EMBL/GenBank/DDBJ databases">
        <authorList>
            <person name="Fomenkov A."/>
            <person name="Dubinina G."/>
            <person name="Grabovich M."/>
            <person name="Vincze T."/>
            <person name="Roberts R.J."/>
        </authorList>
    </citation>
    <scope>NUCLEOTIDE SEQUENCE [LARGE SCALE GENOMIC DNA]</scope>
    <source>
        <strain evidence="1 2">P</strain>
    </source>
</reference>
<evidence type="ECO:0000313" key="1">
    <source>
        <dbReference type="EMBL" id="QEN03353.1"/>
    </source>
</evidence>